<sequence>MCNSTATFQTARVYTTKAYINEECNVSTVSYTTNMRLKGHLQYAPSEQANGSALMDITGPLQTGKAGIDWPDLLELITGKWINTLLFIGSITGTILLGVILMKIACCFPTTWLCRTRYPKPKNN</sequence>
<keyword evidence="1" id="KW-0472">Membrane</keyword>
<keyword evidence="1" id="KW-0812">Transmembrane</keyword>
<evidence type="ECO:0000313" key="3">
    <source>
        <dbReference type="WBParaSite" id="ACRNAN_scaffold8341.g23814.t1"/>
    </source>
</evidence>
<keyword evidence="1" id="KW-1133">Transmembrane helix</keyword>
<keyword evidence="2" id="KW-1185">Reference proteome</keyword>
<dbReference type="WBParaSite" id="ACRNAN_scaffold8341.g23814.t1">
    <property type="protein sequence ID" value="ACRNAN_scaffold8341.g23814.t1"/>
    <property type="gene ID" value="ACRNAN_scaffold8341.g23814"/>
</dbReference>
<evidence type="ECO:0000256" key="1">
    <source>
        <dbReference type="SAM" id="Phobius"/>
    </source>
</evidence>
<dbReference type="AlphaFoldDB" id="A0A914EHL9"/>
<proteinExistence type="predicted"/>
<dbReference type="Proteomes" id="UP000887540">
    <property type="component" value="Unplaced"/>
</dbReference>
<accession>A0A914EHL9</accession>
<protein>
    <submittedName>
        <fullName evidence="3">Glycoprotein</fullName>
    </submittedName>
</protein>
<reference evidence="3" key="1">
    <citation type="submission" date="2022-11" db="UniProtKB">
        <authorList>
            <consortium name="WormBaseParasite"/>
        </authorList>
    </citation>
    <scope>IDENTIFICATION</scope>
</reference>
<organism evidence="2 3">
    <name type="scientific">Acrobeloides nanus</name>
    <dbReference type="NCBI Taxonomy" id="290746"/>
    <lineage>
        <taxon>Eukaryota</taxon>
        <taxon>Metazoa</taxon>
        <taxon>Ecdysozoa</taxon>
        <taxon>Nematoda</taxon>
        <taxon>Chromadorea</taxon>
        <taxon>Rhabditida</taxon>
        <taxon>Tylenchina</taxon>
        <taxon>Cephalobomorpha</taxon>
        <taxon>Cephaloboidea</taxon>
        <taxon>Cephalobidae</taxon>
        <taxon>Acrobeloides</taxon>
    </lineage>
</organism>
<evidence type="ECO:0000313" key="2">
    <source>
        <dbReference type="Proteomes" id="UP000887540"/>
    </source>
</evidence>
<name>A0A914EHL9_9BILA</name>
<feature type="transmembrane region" description="Helical" evidence="1">
    <location>
        <begin position="81"/>
        <end position="114"/>
    </location>
</feature>